<dbReference type="GO" id="GO:0005507">
    <property type="term" value="F:copper ion binding"/>
    <property type="evidence" value="ECO:0007669"/>
    <property type="project" value="TreeGrafter"/>
</dbReference>
<organism evidence="12 13">
    <name type="scientific">Parasporobacterium paucivorans DSM 15970</name>
    <dbReference type="NCBI Taxonomy" id="1122934"/>
    <lineage>
        <taxon>Bacteria</taxon>
        <taxon>Bacillati</taxon>
        <taxon>Bacillota</taxon>
        <taxon>Clostridia</taxon>
        <taxon>Lachnospirales</taxon>
        <taxon>Lachnospiraceae</taxon>
        <taxon>Parasporobacterium</taxon>
    </lineage>
</organism>
<name>A0A1M6A064_9FIRM</name>
<dbReference type="InterPro" id="IPR011324">
    <property type="entry name" value="Cytotoxic_necrot_fac-like_cat"/>
</dbReference>
<reference evidence="12 13" key="1">
    <citation type="submission" date="2016-11" db="EMBL/GenBank/DDBJ databases">
        <authorList>
            <person name="Jaros S."/>
            <person name="Januszkiewicz K."/>
            <person name="Wedrychowicz H."/>
        </authorList>
    </citation>
    <scope>NUCLEOTIDE SEQUENCE [LARGE SCALE GENOMIC DNA]</scope>
    <source>
        <strain evidence="12 13">DSM 15970</strain>
    </source>
</reference>
<comment type="function">
    <text evidence="2">Purine nucleoside enzyme that catalyzes the phosphorolysis of adenosine and inosine nucleosides, yielding D-ribose 1-phosphate and the respective free bases, adenine and hypoxanthine. Also catalyzes the phosphorolysis of S-methyl-5'-thioadenosine into adenine and S-methyl-5-thio-alpha-D-ribose 1-phosphate. Also has adenosine deaminase activity.</text>
</comment>
<comment type="similarity">
    <text evidence="3 11">Belongs to the purine nucleoside phosphorylase YfiH/LACC1 family.</text>
</comment>
<evidence type="ECO:0000256" key="5">
    <source>
        <dbReference type="ARBA" id="ARBA00022723"/>
    </source>
</evidence>
<evidence type="ECO:0000256" key="10">
    <source>
        <dbReference type="ARBA" id="ARBA00049893"/>
    </source>
</evidence>
<accession>A0A1M6A064</accession>
<keyword evidence="6" id="KW-0378">Hydrolase</keyword>
<dbReference type="OrthoDB" id="4279at2"/>
<dbReference type="Proteomes" id="UP000184342">
    <property type="component" value="Unassembled WGS sequence"/>
</dbReference>
<proteinExistence type="inferred from homology"/>
<dbReference type="CDD" id="cd16833">
    <property type="entry name" value="YfiH"/>
    <property type="match status" value="1"/>
</dbReference>
<keyword evidence="4" id="KW-0808">Transferase</keyword>
<dbReference type="GO" id="GO:0017061">
    <property type="term" value="F:S-methyl-5-thioadenosine phosphorylase activity"/>
    <property type="evidence" value="ECO:0007669"/>
    <property type="project" value="UniProtKB-EC"/>
</dbReference>
<evidence type="ECO:0000256" key="9">
    <source>
        <dbReference type="ARBA" id="ARBA00048968"/>
    </source>
</evidence>
<evidence type="ECO:0000256" key="7">
    <source>
        <dbReference type="ARBA" id="ARBA00022833"/>
    </source>
</evidence>
<dbReference type="PANTHER" id="PTHR30616">
    <property type="entry name" value="UNCHARACTERIZED PROTEIN YFIH"/>
    <property type="match status" value="1"/>
</dbReference>
<dbReference type="AlphaFoldDB" id="A0A1M6A064"/>
<keyword evidence="7" id="KW-0862">Zinc</keyword>
<dbReference type="InterPro" id="IPR038371">
    <property type="entry name" value="Cu_polyphenol_OxRdtase_sf"/>
</dbReference>
<dbReference type="GO" id="GO:0016787">
    <property type="term" value="F:hydrolase activity"/>
    <property type="evidence" value="ECO:0007669"/>
    <property type="project" value="UniProtKB-KW"/>
</dbReference>
<comment type="catalytic activity">
    <reaction evidence="9">
        <text>adenosine + phosphate = alpha-D-ribose 1-phosphate + adenine</text>
        <dbReference type="Rhea" id="RHEA:27642"/>
        <dbReference type="ChEBI" id="CHEBI:16335"/>
        <dbReference type="ChEBI" id="CHEBI:16708"/>
        <dbReference type="ChEBI" id="CHEBI:43474"/>
        <dbReference type="ChEBI" id="CHEBI:57720"/>
        <dbReference type="EC" id="2.4.2.1"/>
    </reaction>
    <physiologicalReaction direction="left-to-right" evidence="9">
        <dbReference type="Rhea" id="RHEA:27643"/>
    </physiologicalReaction>
</comment>
<evidence type="ECO:0000313" key="12">
    <source>
        <dbReference type="EMBL" id="SHI29911.1"/>
    </source>
</evidence>
<evidence type="ECO:0000256" key="4">
    <source>
        <dbReference type="ARBA" id="ARBA00022679"/>
    </source>
</evidence>
<evidence type="ECO:0000256" key="6">
    <source>
        <dbReference type="ARBA" id="ARBA00022801"/>
    </source>
</evidence>
<dbReference type="InterPro" id="IPR003730">
    <property type="entry name" value="Cu_polyphenol_OxRdtase"/>
</dbReference>
<sequence length="285" mass="31128">MNDLNIKKVSGSNSTKIISVGEITYISYPALENTGLVRHGFSTRLGGISKGIFSTMNLSFTRGDEKENVLENFRRFAQALSIDPASVTISDQTHTANVRIMTKADRGKGISKERDFHDVDGMITNEPGVALTTLYADCVPLYFLDPVTKSIGLSHAGWKGTVNKIGKATADAMHSSFGTNPSDLIVCIGPSICQDCYEVSEDVTGMFYGAFTPEQMSSMLKKKANGKYNLDLWKANEFVLREAGIQAENITKPDICTCCNKQTMFSHRGLEGKRGNLAAILMLKS</sequence>
<dbReference type="SUPFAM" id="SSF64438">
    <property type="entry name" value="CNF1/YfiH-like putative cysteine hydrolases"/>
    <property type="match status" value="1"/>
</dbReference>
<evidence type="ECO:0000256" key="2">
    <source>
        <dbReference type="ARBA" id="ARBA00003215"/>
    </source>
</evidence>
<evidence type="ECO:0000256" key="3">
    <source>
        <dbReference type="ARBA" id="ARBA00007353"/>
    </source>
</evidence>
<dbReference type="PANTHER" id="PTHR30616:SF2">
    <property type="entry name" value="PURINE NUCLEOSIDE PHOSPHORYLASE LACC1"/>
    <property type="match status" value="1"/>
</dbReference>
<dbReference type="Gene3D" id="3.60.140.10">
    <property type="entry name" value="CNF1/YfiH-like putative cysteine hydrolases"/>
    <property type="match status" value="1"/>
</dbReference>
<dbReference type="NCBIfam" id="TIGR00726">
    <property type="entry name" value="peptidoglycan editing factor PgeF"/>
    <property type="match status" value="1"/>
</dbReference>
<dbReference type="RefSeq" id="WP_073992324.1">
    <property type="nucleotide sequence ID" value="NZ_FQYT01000002.1"/>
</dbReference>
<dbReference type="Pfam" id="PF02578">
    <property type="entry name" value="Cu-oxidase_4"/>
    <property type="match status" value="1"/>
</dbReference>
<protein>
    <recommendedName>
        <fullName evidence="11">Purine nucleoside phosphorylase</fullName>
    </recommendedName>
</protein>
<evidence type="ECO:0000256" key="8">
    <source>
        <dbReference type="ARBA" id="ARBA00047989"/>
    </source>
</evidence>
<comment type="catalytic activity">
    <reaction evidence="1">
        <text>inosine + phosphate = alpha-D-ribose 1-phosphate + hypoxanthine</text>
        <dbReference type="Rhea" id="RHEA:27646"/>
        <dbReference type="ChEBI" id="CHEBI:17368"/>
        <dbReference type="ChEBI" id="CHEBI:17596"/>
        <dbReference type="ChEBI" id="CHEBI:43474"/>
        <dbReference type="ChEBI" id="CHEBI:57720"/>
        <dbReference type="EC" id="2.4.2.1"/>
    </reaction>
    <physiologicalReaction direction="left-to-right" evidence="1">
        <dbReference type="Rhea" id="RHEA:27647"/>
    </physiologicalReaction>
</comment>
<gene>
    <name evidence="12" type="ORF">SAMN02745691_00013</name>
</gene>
<evidence type="ECO:0000313" key="13">
    <source>
        <dbReference type="Proteomes" id="UP000184342"/>
    </source>
</evidence>
<dbReference type="STRING" id="1122934.SAMN02745691_00013"/>
<evidence type="ECO:0000256" key="11">
    <source>
        <dbReference type="RuleBase" id="RU361274"/>
    </source>
</evidence>
<comment type="catalytic activity">
    <reaction evidence="10">
        <text>S-methyl-5'-thioadenosine + phosphate = 5-(methylsulfanyl)-alpha-D-ribose 1-phosphate + adenine</text>
        <dbReference type="Rhea" id="RHEA:11852"/>
        <dbReference type="ChEBI" id="CHEBI:16708"/>
        <dbReference type="ChEBI" id="CHEBI:17509"/>
        <dbReference type="ChEBI" id="CHEBI:43474"/>
        <dbReference type="ChEBI" id="CHEBI:58533"/>
        <dbReference type="EC" id="2.4.2.28"/>
    </reaction>
    <physiologicalReaction direction="left-to-right" evidence="10">
        <dbReference type="Rhea" id="RHEA:11853"/>
    </physiologicalReaction>
</comment>
<comment type="catalytic activity">
    <reaction evidence="8">
        <text>adenosine + H2O + H(+) = inosine + NH4(+)</text>
        <dbReference type="Rhea" id="RHEA:24408"/>
        <dbReference type="ChEBI" id="CHEBI:15377"/>
        <dbReference type="ChEBI" id="CHEBI:15378"/>
        <dbReference type="ChEBI" id="CHEBI:16335"/>
        <dbReference type="ChEBI" id="CHEBI:17596"/>
        <dbReference type="ChEBI" id="CHEBI:28938"/>
        <dbReference type="EC" id="3.5.4.4"/>
    </reaction>
    <physiologicalReaction direction="left-to-right" evidence="8">
        <dbReference type="Rhea" id="RHEA:24409"/>
    </physiologicalReaction>
</comment>
<dbReference type="EMBL" id="FQYT01000002">
    <property type="protein sequence ID" value="SHI29911.1"/>
    <property type="molecule type" value="Genomic_DNA"/>
</dbReference>
<evidence type="ECO:0000256" key="1">
    <source>
        <dbReference type="ARBA" id="ARBA00000553"/>
    </source>
</evidence>
<keyword evidence="13" id="KW-1185">Reference proteome</keyword>
<keyword evidence="5" id="KW-0479">Metal-binding</keyword>